<comment type="caution">
    <text evidence="1">The sequence shown here is derived from an EMBL/GenBank/DDBJ whole genome shotgun (WGS) entry which is preliminary data.</text>
</comment>
<dbReference type="OrthoDB" id="431691at2759"/>
<proteinExistence type="predicted"/>
<organism evidence="1 2">
    <name type="scientific">Alternaria atra</name>
    <dbReference type="NCBI Taxonomy" id="119953"/>
    <lineage>
        <taxon>Eukaryota</taxon>
        <taxon>Fungi</taxon>
        <taxon>Dikarya</taxon>
        <taxon>Ascomycota</taxon>
        <taxon>Pezizomycotina</taxon>
        <taxon>Dothideomycetes</taxon>
        <taxon>Pleosporomycetidae</taxon>
        <taxon>Pleosporales</taxon>
        <taxon>Pleosporineae</taxon>
        <taxon>Pleosporaceae</taxon>
        <taxon>Alternaria</taxon>
        <taxon>Alternaria sect. Ulocladioides</taxon>
    </lineage>
</organism>
<gene>
    <name evidence="1" type="ORF">ALTATR162_LOCUS8010</name>
</gene>
<dbReference type="RefSeq" id="XP_043171574.1">
    <property type="nucleotide sequence ID" value="XM_043315639.1"/>
</dbReference>
<dbReference type="AlphaFoldDB" id="A0A8J2I9L5"/>
<keyword evidence="2" id="KW-1185">Reference proteome</keyword>
<sequence>MNAFRCLRVVARPTTSASTLLRPRIATPHRLSTPSSARQISLLTPRRPILPRTSTLPLAGSTSFVPSTSETLDLASKISSHPGLGSTQIRCETLVDDRPPVEELGPALDGNREGFSGLEIGAM</sequence>
<evidence type="ECO:0000313" key="2">
    <source>
        <dbReference type="Proteomes" id="UP000676310"/>
    </source>
</evidence>
<protein>
    <submittedName>
        <fullName evidence="1">Uncharacterized protein</fullName>
    </submittedName>
</protein>
<reference evidence="1" key="1">
    <citation type="submission" date="2021-05" db="EMBL/GenBank/DDBJ databases">
        <authorList>
            <person name="Stam R."/>
        </authorList>
    </citation>
    <scope>NUCLEOTIDE SEQUENCE</scope>
    <source>
        <strain evidence="1">CS162</strain>
    </source>
</reference>
<name>A0A8J2I9L5_9PLEO</name>
<dbReference type="EMBL" id="CAJRGZ010000022">
    <property type="protein sequence ID" value="CAG5175219.1"/>
    <property type="molecule type" value="Genomic_DNA"/>
</dbReference>
<dbReference type="GeneID" id="67020074"/>
<dbReference type="Proteomes" id="UP000676310">
    <property type="component" value="Unassembled WGS sequence"/>
</dbReference>
<accession>A0A8J2I9L5</accession>
<evidence type="ECO:0000313" key="1">
    <source>
        <dbReference type="EMBL" id="CAG5175219.1"/>
    </source>
</evidence>